<keyword evidence="1" id="KW-0812">Transmembrane</keyword>
<dbReference type="Proteomes" id="UP000636949">
    <property type="component" value="Unassembled WGS sequence"/>
</dbReference>
<gene>
    <name evidence="3" type="ORF">GCM10010995_23220</name>
</gene>
<evidence type="ECO:0000256" key="2">
    <source>
        <dbReference type="SAM" id="SignalP"/>
    </source>
</evidence>
<organism evidence="3 4">
    <name type="scientific">Cysteiniphilum litorale</name>
    <dbReference type="NCBI Taxonomy" id="2056700"/>
    <lineage>
        <taxon>Bacteria</taxon>
        <taxon>Pseudomonadati</taxon>
        <taxon>Pseudomonadota</taxon>
        <taxon>Gammaproteobacteria</taxon>
        <taxon>Thiotrichales</taxon>
        <taxon>Fastidiosibacteraceae</taxon>
        <taxon>Cysteiniphilum</taxon>
    </lineage>
</organism>
<proteinExistence type="predicted"/>
<feature type="signal peptide" evidence="2">
    <location>
        <begin position="1"/>
        <end position="28"/>
    </location>
</feature>
<name>A0A8J3E9N9_9GAMM</name>
<reference evidence="3" key="2">
    <citation type="submission" date="2020-09" db="EMBL/GenBank/DDBJ databases">
        <authorList>
            <person name="Sun Q."/>
            <person name="Zhou Y."/>
        </authorList>
    </citation>
    <scope>NUCLEOTIDE SEQUENCE</scope>
    <source>
        <strain evidence="3">CGMCC 1.15758</strain>
    </source>
</reference>
<sequence>MKTINRSTIKKVCAVVAILFLTCAISYAADPTKGDFKAWATGIITFFSQIKTFITIVATLVGMWFIYSAIQLFRKHHNQGAQSQGEHIKNGGGHLVLGVLLTCLAPGIQMFQSTISNDMGKSGSLQEFKINKNIFGIDPDADTK</sequence>
<dbReference type="OrthoDB" id="5624489at2"/>
<dbReference type="AlphaFoldDB" id="A0A8J3E9N9"/>
<dbReference type="EMBL" id="BMJS01000034">
    <property type="protein sequence ID" value="GGG05127.1"/>
    <property type="molecule type" value="Genomic_DNA"/>
</dbReference>
<evidence type="ECO:0000256" key="1">
    <source>
        <dbReference type="SAM" id="Phobius"/>
    </source>
</evidence>
<reference evidence="3" key="1">
    <citation type="journal article" date="2014" name="Int. J. Syst. Evol. Microbiol.">
        <title>Complete genome sequence of Corynebacterium casei LMG S-19264T (=DSM 44701T), isolated from a smear-ripened cheese.</title>
        <authorList>
            <consortium name="US DOE Joint Genome Institute (JGI-PGF)"/>
            <person name="Walter F."/>
            <person name="Albersmeier A."/>
            <person name="Kalinowski J."/>
            <person name="Ruckert C."/>
        </authorList>
    </citation>
    <scope>NUCLEOTIDE SEQUENCE</scope>
    <source>
        <strain evidence="3">CGMCC 1.15758</strain>
    </source>
</reference>
<protein>
    <submittedName>
        <fullName evidence="3">Uncharacterized protein</fullName>
    </submittedName>
</protein>
<evidence type="ECO:0000313" key="4">
    <source>
        <dbReference type="Proteomes" id="UP000636949"/>
    </source>
</evidence>
<evidence type="ECO:0000313" key="3">
    <source>
        <dbReference type="EMBL" id="GGG05127.1"/>
    </source>
</evidence>
<dbReference type="RefSeq" id="WP_117003634.1">
    <property type="nucleotide sequence ID" value="NZ_BMJS01000034.1"/>
</dbReference>
<keyword evidence="4" id="KW-1185">Reference proteome</keyword>
<keyword evidence="1" id="KW-0472">Membrane</keyword>
<feature type="chain" id="PRO_5035324595" evidence="2">
    <location>
        <begin position="29"/>
        <end position="144"/>
    </location>
</feature>
<comment type="caution">
    <text evidence="3">The sequence shown here is derived from an EMBL/GenBank/DDBJ whole genome shotgun (WGS) entry which is preliminary data.</text>
</comment>
<keyword evidence="2" id="KW-0732">Signal</keyword>
<accession>A0A8J3E9N9</accession>
<keyword evidence="1" id="KW-1133">Transmembrane helix</keyword>
<feature type="transmembrane region" description="Helical" evidence="1">
    <location>
        <begin position="38"/>
        <end position="67"/>
    </location>
</feature>